<dbReference type="RefSeq" id="YP_008059480.1">
    <property type="nucleotide sequence ID" value="NC_021328.1"/>
</dbReference>
<reference evidence="1 2" key="1">
    <citation type="submission" date="2012-12" db="EMBL/GenBank/DDBJ databases">
        <authorList>
            <person name="Sencilo A."/>
            <person name="Jacobs-Sera D."/>
            <person name="Russell D.A."/>
            <person name="Ko C."/>
            <person name="Atanasova N."/>
            <person name="Osterlund E."/>
            <person name="Oksanen H.M."/>
            <person name="Bamford D.H."/>
            <person name="Hatfull G.F."/>
            <person name="Roine E."/>
            <person name="Hendrix R.W."/>
        </authorList>
    </citation>
    <scope>NUCLEOTIDE SEQUENCE [LARGE SCALE GENOMIC DNA]</scope>
</reference>
<dbReference type="GeneID" id="16194112"/>
<sequence length="95" mass="10429">MEQNSTLERVSAEDLEAGDTVIVHVNSRAAGHLGVRSFEATVDSTSFGDVCFKPTSNLQAEMDTHTWYSDIGYIHGHHDGLGRYSDIGKVAYVEK</sequence>
<dbReference type="Proteomes" id="UP000202786">
    <property type="component" value="Segment"/>
</dbReference>
<accession>R4TLL9</accession>
<protein>
    <submittedName>
        <fullName evidence="1">Uncharacterized protein</fullName>
    </submittedName>
</protein>
<gene>
    <name evidence="1" type="primary">305</name>
    <name evidence="1" type="ORF">HGTV1_305</name>
</gene>
<dbReference type="KEGG" id="vg:16194112"/>
<evidence type="ECO:0000313" key="2">
    <source>
        <dbReference type="Proteomes" id="UP000202786"/>
    </source>
</evidence>
<organism evidence="1 2">
    <name type="scientific">Halogranum tailed virus 1</name>
    <dbReference type="NCBI Taxonomy" id="1273749"/>
    <lineage>
        <taxon>Viruses</taxon>
        <taxon>Duplodnaviria</taxon>
        <taxon>Heunggongvirae</taxon>
        <taxon>Uroviricota</taxon>
        <taxon>Caudoviricetes</taxon>
        <taxon>Thumleimavirales</taxon>
        <taxon>Halomagnusviridae</taxon>
        <taxon>Hagravirus</taxon>
        <taxon>Hagravirus capitaneum</taxon>
        <taxon>Hagravirus HGTV1</taxon>
    </lineage>
</organism>
<keyword evidence="2" id="KW-1185">Reference proteome</keyword>
<evidence type="ECO:0000313" key="1">
    <source>
        <dbReference type="EMBL" id="AGM11602.1"/>
    </source>
</evidence>
<name>R4TLL9_9CAUD</name>
<dbReference type="EMBL" id="KC292026">
    <property type="protein sequence ID" value="AGM11602.1"/>
    <property type="molecule type" value="Genomic_DNA"/>
</dbReference>
<proteinExistence type="predicted"/>